<dbReference type="Gene3D" id="1.25.40.790">
    <property type="match status" value="1"/>
</dbReference>
<keyword evidence="5" id="KW-0539">Nucleus</keyword>
<evidence type="ECO:0000256" key="8">
    <source>
        <dbReference type="SAM" id="MobiDB-lite"/>
    </source>
</evidence>
<feature type="compositionally biased region" description="Polar residues" evidence="8">
    <location>
        <begin position="640"/>
        <end position="665"/>
    </location>
</feature>
<dbReference type="GO" id="GO:0005634">
    <property type="term" value="C:nucleus"/>
    <property type="evidence" value="ECO:0007669"/>
    <property type="project" value="UniProtKB-SubCell"/>
</dbReference>
<dbReference type="Gene3D" id="1.25.40.840">
    <property type="entry name" value="CCR4-NOT transcription complex subunit 1 TTP binding domain"/>
    <property type="match status" value="1"/>
</dbReference>
<evidence type="ECO:0000256" key="2">
    <source>
        <dbReference type="ARBA" id="ARBA00022491"/>
    </source>
</evidence>
<dbReference type="GO" id="GO:0017148">
    <property type="term" value="P:negative regulation of translation"/>
    <property type="evidence" value="ECO:0007669"/>
    <property type="project" value="InterPro"/>
</dbReference>
<comment type="function">
    <text evidence="6">Acts as a component of the CCR4-NOT core complex, which in the nucleus seems to be a general transcription factor, and in the cytoplasm the major mRNA deadenylase involved in mRNA turnover. The NOT protein subcomplex negatively regulates the basal and activated transcription of many genes. Preferentially affects TC-type TATA element-dependent transcription. Could directly or indirectly inhibit component(s) of the general transcription machinery.</text>
</comment>
<dbReference type="InterPro" id="IPR032195">
    <property type="entry name" value="CNOT1_HEAT_N"/>
</dbReference>
<dbReference type="Pfam" id="PF16417">
    <property type="entry name" value="CNOT1_TTP_bind"/>
    <property type="match status" value="1"/>
</dbReference>
<dbReference type="InterPro" id="IPR007196">
    <property type="entry name" value="CCR4-Not_Not1_C"/>
</dbReference>
<evidence type="ECO:0000259" key="11">
    <source>
        <dbReference type="Pfam" id="PF16415"/>
    </source>
</evidence>
<keyword evidence="2" id="KW-0678">Repressor</keyword>
<feature type="region of interest" description="Disordered" evidence="8">
    <location>
        <begin position="638"/>
        <end position="665"/>
    </location>
</feature>
<name>A0A1E4RCA0_9ASCO</name>
<dbReference type="PANTHER" id="PTHR13162:SF8">
    <property type="entry name" value="CCR4-NOT TRANSCRIPTION COMPLEX SUBUNIT 1"/>
    <property type="match status" value="1"/>
</dbReference>
<dbReference type="Pfam" id="PF16418">
    <property type="entry name" value="CNOT1_HEAT"/>
    <property type="match status" value="1"/>
</dbReference>
<dbReference type="CDD" id="cd20710">
    <property type="entry name" value="NOT1_connector"/>
    <property type="match status" value="1"/>
</dbReference>
<dbReference type="InterPro" id="IPR032194">
    <property type="entry name" value="CNOT1_HEAT"/>
</dbReference>
<feature type="compositionally biased region" description="Polar residues" evidence="8">
    <location>
        <begin position="1999"/>
        <end position="2015"/>
    </location>
</feature>
<gene>
    <name evidence="16" type="ORF">HYPBUDRAFT_169136</name>
</gene>
<evidence type="ECO:0000256" key="4">
    <source>
        <dbReference type="ARBA" id="ARBA00023163"/>
    </source>
</evidence>
<evidence type="ECO:0000259" key="13">
    <source>
        <dbReference type="Pfam" id="PF16418"/>
    </source>
</evidence>
<dbReference type="Pfam" id="PF16415">
    <property type="entry name" value="CNOT1_CAF1_bind"/>
    <property type="match status" value="1"/>
</dbReference>
<dbReference type="GO" id="GO:0030015">
    <property type="term" value="C:CCR4-NOT core complex"/>
    <property type="evidence" value="ECO:0007669"/>
    <property type="project" value="InterPro"/>
</dbReference>
<dbReference type="FunFam" id="1.25.40.180:FF:000012">
    <property type="entry name" value="Ccr4-Not transcription complex subunit"/>
    <property type="match status" value="1"/>
</dbReference>
<feature type="domain" description="CCR4-NOT transcription complex subunit 1 HEAT repeat 1" evidence="14">
    <location>
        <begin position="3"/>
        <end position="258"/>
    </location>
</feature>
<dbReference type="Gene3D" id="1.25.40.180">
    <property type="match status" value="1"/>
</dbReference>
<dbReference type="InterPro" id="IPR038535">
    <property type="entry name" value="CNOT1_TTP_bind_sf"/>
</dbReference>
<dbReference type="Pfam" id="PF04054">
    <property type="entry name" value="Not1"/>
    <property type="match status" value="1"/>
</dbReference>
<dbReference type="OrthoDB" id="1933107at2759"/>
<proteinExistence type="predicted"/>
<dbReference type="GO" id="GO:0000289">
    <property type="term" value="P:nuclear-transcribed mRNA poly(A) tail shortening"/>
    <property type="evidence" value="ECO:0007669"/>
    <property type="project" value="UniProtKB-ARBA"/>
</dbReference>
<keyword evidence="17" id="KW-1185">Reference proteome</keyword>
<dbReference type="STRING" id="984485.A0A1E4RCA0"/>
<feature type="domain" description="CCR4-NOT transcription complex subunit 1 HEAT repeat" evidence="13">
    <location>
        <begin position="270"/>
        <end position="433"/>
    </location>
</feature>
<dbReference type="Pfam" id="PF25097">
    <property type="entry name" value="ARM_Cnot1"/>
    <property type="match status" value="1"/>
</dbReference>
<evidence type="ECO:0000256" key="6">
    <source>
        <dbReference type="ARBA" id="ARBA00059181"/>
    </source>
</evidence>
<evidence type="ECO:0000259" key="10">
    <source>
        <dbReference type="Pfam" id="PF12842"/>
    </source>
</evidence>
<keyword evidence="4" id="KW-0804">Transcription</keyword>
<dbReference type="InterPro" id="IPR040398">
    <property type="entry name" value="Not1"/>
</dbReference>
<evidence type="ECO:0000313" key="17">
    <source>
        <dbReference type="Proteomes" id="UP000095085"/>
    </source>
</evidence>
<dbReference type="Gene3D" id="1.25.40.800">
    <property type="match status" value="1"/>
</dbReference>
<dbReference type="PANTHER" id="PTHR13162">
    <property type="entry name" value="CCR4-NOT TRANSCRIPTION COMPLEX"/>
    <property type="match status" value="1"/>
</dbReference>
<feature type="domain" description="CCR4-NOT transcription complex subunit 1 CAF1-binding" evidence="11">
    <location>
        <begin position="681"/>
        <end position="900"/>
    </location>
</feature>
<evidence type="ECO:0000259" key="9">
    <source>
        <dbReference type="Pfam" id="PF04054"/>
    </source>
</evidence>
<sequence>MSFKQLLLEIGPDSLLSDKLLPSLLQLKSNEGDSSVALILSEVLIPGSQGVTNPNGPNISFAVVNSLPEAREKGLQLQSCFTTIDNDDKFNLNWYDVFAQIQVNLFDSSKRNIQPSIANITQFLSALDFKKGIIDIFLNYDWWFKKTLLYTLHSMNPQQGGYDITSLDNLTLCFDDEENNDPLNGNEIQPPGFAPINTNKNILRFINIGKLELLVLTKISQENQDQNISDQEKKLNAYLSQIFEHDYRVYPEYLITSALSIVDKNNFIIDLIDALFNVLMDLISPSLDKVLVKFKEFDIQLALSKLIDYYNRRGDTESSNKILSVASKSGLLDDLLNKFWSFNFKLGLSFTVDASNYGYDYKQVVESKFKDPNTKGELCQSLMEVLELRATHDYEWGQQQILEASNAVAPKIVKGAYKVLRVPVVYYLLEKLKNSNGLIDAERLKNLQLLLLTTYPRLINFGCGHDEPILSNETLYSSLFPPQVEGEMKTYYSKMYNKEMEIKEIVDMLVRMKTSSIPHDQDVFCCMIHSLLDEYRFFSEYPLTALASTSLLFGALLQKDLIQGTTLTVALNFIWESCNQPQDSHLFKFAVQSLYNFKSRLHEYPIYCKHLLECQSLSAHAKMYQIVKDASNGIACPDSNAANSGHSQSHDGSPAPSSQIDDSKPNYQSITVTDKTIGFIQQEKPSESISDKLLFFVNNMTADNLASKLPEIKEILTENYFLWFSTYLVSDRAKAEPNNHGLYAELVKLLENPIFVEYVLNVSLNEVEHLIRNFKDSSTERNHLKNLGAWLGKITLADDKPLRRDQIALKFLLVEAFDFKSLHLIIPFVCKILDQAQYSKIFKPPNPWVLGIIKVLAELYECADLKLNLKFEVEVLLNSFKLKIKDIEPSTLVRSHNPKPSALAAMFGIHPENTITNEMSRLVLDGNEVPGLHMQQQQKLQAQQQAQLLQAQGIQPQIPPVGGIDDPSIAAGAPPAPDAIAGSTGQQNSAFSTLVGNTIFTQNPNLRRAFQASLSRAVRECAIPILSRVSEAVLTTTEALIRKDFATEADLTKFRSSYQTLAQQLSHSMVVCSGRKILSETIEATMISLLGNINPAELPLAELNLAIQSNVDLCVDIVDKIAAGNIGDMIDERMQKYVLAREHHPAGKPFVEEFASDYALRLPPPLGLQPEGLSSSQINIYAGFGTNGSIVKADSEAQITPGIVPDQSGTTPVPSAAIPVTLMTPQQQLSSMNQPPQTQLQQPPRVDDLVSIDQLFAAITQNCEKAIELLTNVKETKLSDLGADHPIMNSLTQALSLAQSRALKSPELLLKVAQYAVNCLFTQLNDNPMSNEIYVVVLDKLCEYSPSTAKDVIWWLVHSSDQRKFNMPVMFSLLKVQLVQPIKLDASVGKLISDSNSPIVVKFAASLLLNVFSSDELRPIALRSEFAFTLDALSKYVGDESTEEGKQAKNARDDLFEFLKKSSLPAAGVEKTPELYTQMGYIFTEWIKLLTHGESTEILQKYFIQDLFNKKILVEPDYFEAFFKAATEVSTTAFATEHEVRSRTQREVFLAVDALAILIVQIILNFDKDHPEEAIDYLRNIFGILILVLTNDHEAESNWNERAYFRIFSSLLCWWNEASVTDKDATSHLDSYFFPFIGEVFNSLQPIIYPGFTFAWISLISHRMFLPRLLELPEKKGYPTAVKLMTAILKFDSVYAKDEFVHHDVINVIFKAINRMFVGLSHDNPEFLAECHYQLVTAVPNNYVQLKNIILSATPKNIQLVDPFTQGLKVERLPEINDAPTVAYKPSDDLVKVGLKKPVDNFLRIPAPTLMRSIYNGTKLNHPKYSSDYGFTTVHYNVKLINALVLHIGISAVADRLPNNVRGFNTKSSHVALLVDLVNNGSLEFKFHIINSIANQLRYPNSHTHWFIGIILFFFSSNSIWGQGNAKLTIQEIITRVLLERQIVNKPHPWGLTIVFTELVKNGDYGFFELPFVKDASPELKVIFEALSRNVKGGPAPSNPSNPTLAQVVSEGTTA</sequence>
<evidence type="ECO:0000256" key="5">
    <source>
        <dbReference type="ARBA" id="ARBA00023242"/>
    </source>
</evidence>
<evidence type="ECO:0000256" key="3">
    <source>
        <dbReference type="ARBA" id="ARBA00023015"/>
    </source>
</evidence>
<feature type="domain" description="CCR4-Not complex component Not1 C-terminal" evidence="9">
    <location>
        <begin position="1622"/>
        <end position="1987"/>
    </location>
</feature>
<feature type="domain" description="CCR4-NOT transcription complex subunit 1-like NOT1 connector" evidence="15">
    <location>
        <begin position="1286"/>
        <end position="1439"/>
    </location>
</feature>
<keyword evidence="3" id="KW-0805">Transcription regulation</keyword>
<evidence type="ECO:0000256" key="1">
    <source>
        <dbReference type="ARBA" id="ARBA00004123"/>
    </source>
</evidence>
<accession>A0A1E4RCA0</accession>
<evidence type="ECO:0000259" key="12">
    <source>
        <dbReference type="Pfam" id="PF16417"/>
    </source>
</evidence>
<dbReference type="InterPro" id="IPR032191">
    <property type="entry name" value="CNOT1_CAF1_bind"/>
</dbReference>
<protein>
    <recommendedName>
        <fullName evidence="7">General negative regulator of transcription subunit 1</fullName>
    </recommendedName>
</protein>
<organism evidence="16 17">
    <name type="scientific">Hyphopichia burtonii NRRL Y-1933</name>
    <dbReference type="NCBI Taxonomy" id="984485"/>
    <lineage>
        <taxon>Eukaryota</taxon>
        <taxon>Fungi</taxon>
        <taxon>Dikarya</taxon>
        <taxon>Ascomycota</taxon>
        <taxon>Saccharomycotina</taxon>
        <taxon>Pichiomycetes</taxon>
        <taxon>Debaryomycetaceae</taxon>
        <taxon>Hyphopichia</taxon>
    </lineage>
</organism>
<dbReference type="GeneID" id="30997379"/>
<comment type="subcellular location">
    <subcellularLocation>
        <location evidence="1">Nucleus</location>
    </subcellularLocation>
</comment>
<feature type="domain" description="CCR4-NOT transcription complex subunit 1 TTP binding" evidence="12">
    <location>
        <begin position="478"/>
        <end position="630"/>
    </location>
</feature>
<dbReference type="Pfam" id="PF16419">
    <property type="entry name" value="CNOT1_HEAT_N"/>
    <property type="match status" value="1"/>
</dbReference>
<dbReference type="Proteomes" id="UP000095085">
    <property type="component" value="Unassembled WGS sequence"/>
</dbReference>
<evidence type="ECO:0000259" key="14">
    <source>
        <dbReference type="Pfam" id="PF16419"/>
    </source>
</evidence>
<dbReference type="RefSeq" id="XP_020073822.1">
    <property type="nucleotide sequence ID" value="XM_020222830.1"/>
</dbReference>
<evidence type="ECO:0000256" key="7">
    <source>
        <dbReference type="ARBA" id="ARBA00074459"/>
    </source>
</evidence>
<reference evidence="17" key="1">
    <citation type="submission" date="2016-05" db="EMBL/GenBank/DDBJ databases">
        <title>Comparative genomics of biotechnologically important yeasts.</title>
        <authorList>
            <consortium name="DOE Joint Genome Institute"/>
            <person name="Riley R."/>
            <person name="Haridas S."/>
            <person name="Wolfe K.H."/>
            <person name="Lopes M.R."/>
            <person name="Hittinger C.T."/>
            <person name="Goker M."/>
            <person name="Salamov A."/>
            <person name="Wisecaver J."/>
            <person name="Long T.M."/>
            <person name="Aerts A.L."/>
            <person name="Barry K."/>
            <person name="Choi C."/>
            <person name="Clum A."/>
            <person name="Coughlan A.Y."/>
            <person name="Deshpande S."/>
            <person name="Douglass A.P."/>
            <person name="Hanson S.J."/>
            <person name="Klenk H.-P."/>
            <person name="Labutti K."/>
            <person name="Lapidus A."/>
            <person name="Lindquist E."/>
            <person name="Lipzen A."/>
            <person name="Meier-Kolthoff J.P."/>
            <person name="Ohm R.A."/>
            <person name="Otillar R.P."/>
            <person name="Pangilinan J."/>
            <person name="Peng Y."/>
            <person name="Rokas A."/>
            <person name="Rosa C.A."/>
            <person name="Scheuner C."/>
            <person name="Sibirny A.A."/>
            <person name="Slot J.C."/>
            <person name="Stielow J.B."/>
            <person name="Sun H."/>
            <person name="Kurtzman C.P."/>
            <person name="Blackwell M."/>
            <person name="Grigoriev I.V."/>
            <person name="Jeffries T.W."/>
        </authorList>
    </citation>
    <scope>NUCLEOTIDE SEQUENCE [LARGE SCALE GENOMIC DNA]</scope>
    <source>
        <strain evidence="17">NRRL Y-1933</strain>
    </source>
</reference>
<dbReference type="InterPro" id="IPR024557">
    <property type="entry name" value="CNOT1_dom_4"/>
</dbReference>
<evidence type="ECO:0000313" key="16">
    <source>
        <dbReference type="EMBL" id="ODV64755.1"/>
    </source>
</evidence>
<dbReference type="GO" id="GO:0000932">
    <property type="term" value="C:P-body"/>
    <property type="evidence" value="ECO:0007669"/>
    <property type="project" value="TreeGrafter"/>
</dbReference>
<dbReference type="InterPro" id="IPR032193">
    <property type="entry name" value="CNOT1_TTP_bind"/>
</dbReference>
<dbReference type="EMBL" id="KV454547">
    <property type="protein sequence ID" value="ODV64755.1"/>
    <property type="molecule type" value="Genomic_DNA"/>
</dbReference>
<dbReference type="Pfam" id="PF12842">
    <property type="entry name" value="DUF3819"/>
    <property type="match status" value="1"/>
</dbReference>
<dbReference type="GO" id="GO:0060090">
    <property type="term" value="F:molecular adaptor activity"/>
    <property type="evidence" value="ECO:0007669"/>
    <property type="project" value="TreeGrafter"/>
</dbReference>
<feature type="region of interest" description="Disordered" evidence="8">
    <location>
        <begin position="1992"/>
        <end position="2015"/>
    </location>
</feature>
<evidence type="ECO:0000259" key="15">
    <source>
        <dbReference type="Pfam" id="PF25097"/>
    </source>
</evidence>
<feature type="domain" description="CCR4-NOT transcription complex subunit 1" evidence="10">
    <location>
        <begin position="1004"/>
        <end position="1144"/>
    </location>
</feature>
<dbReference type="InterPro" id="IPR055454">
    <property type="entry name" value="CNOT1-like_NOT1_connector"/>
</dbReference>